<reference evidence="7 8" key="1">
    <citation type="submission" date="2021-01" db="EMBL/GenBank/DDBJ databases">
        <title>Genomic Encyclopedia of Type Strains, Phase IV (KMG-IV): sequencing the most valuable type-strain genomes for metagenomic binning, comparative biology and taxonomic classification.</title>
        <authorList>
            <person name="Goeker M."/>
        </authorList>
    </citation>
    <scope>NUCLEOTIDE SEQUENCE [LARGE SCALE GENOMIC DNA]</scope>
    <source>
        <strain evidence="7 8">DSM 105453</strain>
    </source>
</reference>
<keyword evidence="8" id="KW-1185">Reference proteome</keyword>
<evidence type="ECO:0000256" key="5">
    <source>
        <dbReference type="ARBA" id="ARBA00022944"/>
    </source>
</evidence>
<comment type="subcellular location">
    <subcellularLocation>
        <location evidence="1">Cell membrane</location>
        <topology evidence="1">Peripheral membrane protein</topology>
    </subcellularLocation>
</comment>
<proteinExistence type="inferred from homology"/>
<evidence type="ECO:0000256" key="2">
    <source>
        <dbReference type="ARBA" id="ARBA00010488"/>
    </source>
</evidence>
<keyword evidence="6" id="KW-0472">Membrane</keyword>
<protein>
    <submittedName>
        <fullName evidence="7">CDP-glycerol glycerophosphotransferase (TagB/SpsB family)</fullName>
    </submittedName>
</protein>
<evidence type="ECO:0000313" key="8">
    <source>
        <dbReference type="Proteomes" id="UP000823485"/>
    </source>
</evidence>
<evidence type="ECO:0000256" key="4">
    <source>
        <dbReference type="ARBA" id="ARBA00022679"/>
    </source>
</evidence>
<evidence type="ECO:0000256" key="1">
    <source>
        <dbReference type="ARBA" id="ARBA00004202"/>
    </source>
</evidence>
<dbReference type="InterPro" id="IPR007554">
    <property type="entry name" value="Glycerophosphate_synth"/>
</dbReference>
<dbReference type="PANTHER" id="PTHR37316">
    <property type="entry name" value="TEICHOIC ACID GLYCEROL-PHOSPHATE PRIMASE"/>
    <property type="match status" value="1"/>
</dbReference>
<dbReference type="EMBL" id="JAFBFH010000011">
    <property type="protein sequence ID" value="MBM7714944.1"/>
    <property type="molecule type" value="Genomic_DNA"/>
</dbReference>
<dbReference type="PANTHER" id="PTHR37316:SF1">
    <property type="entry name" value="TEICHOIC ACID GLYCEROL-PHOSPHATE PRIMASE"/>
    <property type="match status" value="1"/>
</dbReference>
<dbReference type="RefSeq" id="WP_205179176.1">
    <property type="nucleotide sequence ID" value="NZ_JAFBFH010000011.1"/>
</dbReference>
<keyword evidence="3" id="KW-1003">Cell membrane</keyword>
<dbReference type="Gene3D" id="3.40.50.11820">
    <property type="match status" value="1"/>
</dbReference>
<name>A0ABS2R5R3_9BACI</name>
<organism evidence="7 8">
    <name type="scientific">Siminovitchia thermophila</name>
    <dbReference type="NCBI Taxonomy" id="1245522"/>
    <lineage>
        <taxon>Bacteria</taxon>
        <taxon>Bacillati</taxon>
        <taxon>Bacillota</taxon>
        <taxon>Bacilli</taxon>
        <taxon>Bacillales</taxon>
        <taxon>Bacillaceae</taxon>
        <taxon>Siminovitchia</taxon>
    </lineage>
</organism>
<evidence type="ECO:0000256" key="6">
    <source>
        <dbReference type="ARBA" id="ARBA00023136"/>
    </source>
</evidence>
<dbReference type="Gene3D" id="3.40.50.12580">
    <property type="match status" value="1"/>
</dbReference>
<dbReference type="InterPro" id="IPR043149">
    <property type="entry name" value="TagF_N"/>
</dbReference>
<dbReference type="Pfam" id="PF04464">
    <property type="entry name" value="Glyphos_transf"/>
    <property type="match status" value="1"/>
</dbReference>
<gene>
    <name evidence="7" type="ORF">JOC94_001916</name>
</gene>
<comment type="caution">
    <text evidence="7">The sequence shown here is derived from an EMBL/GenBank/DDBJ whole genome shotgun (WGS) entry which is preliminary data.</text>
</comment>
<sequence>MLYLLVFRVFFSIFQLYPQQAKTTFVASFGDNVLFTLNALEKQVNHSIVILKTSQCKMDFERRCDCLVLAFDPKNVIDWFRSIYHLATSTHVFVDNYFGFLAAARFKPNVVCIQLWHAAGAIKRFGLKDPSIQNRSPRALKRFIKVYSRFDYVVVGSRKMADIFHESFGIETEKMLRTGIPRTDFFFHKKDMEKAADLLKTKIPIIHGKKVLLYAPTYRDNDIHNSRLKLNIDRMYQELNEDYVLLLRLHPAIQTTFCHMYPDFICDVSGYSEVNPLLVITEILITDYSSIPFEFSLLHKPMIFFAYDLDVYASSRGFWEPYEQLVPGPIVKNTEELIKEIHKNHEEYLERVQTFANDWNEYSRGNSSDRLIKYLY</sequence>
<comment type="similarity">
    <text evidence="2">Belongs to the CDP-glycerol glycerophosphotransferase family.</text>
</comment>
<evidence type="ECO:0000313" key="7">
    <source>
        <dbReference type="EMBL" id="MBM7714944.1"/>
    </source>
</evidence>
<accession>A0ABS2R5R3</accession>
<dbReference type="InterPro" id="IPR043148">
    <property type="entry name" value="TagF_C"/>
</dbReference>
<keyword evidence="4" id="KW-0808">Transferase</keyword>
<dbReference type="Proteomes" id="UP000823485">
    <property type="component" value="Unassembled WGS sequence"/>
</dbReference>
<evidence type="ECO:0000256" key="3">
    <source>
        <dbReference type="ARBA" id="ARBA00022475"/>
    </source>
</evidence>
<keyword evidence="5" id="KW-0777">Teichoic acid biosynthesis</keyword>
<dbReference type="InterPro" id="IPR051612">
    <property type="entry name" value="Teichoic_Acid_Biosynth"/>
</dbReference>
<dbReference type="SUPFAM" id="SSF53756">
    <property type="entry name" value="UDP-Glycosyltransferase/glycogen phosphorylase"/>
    <property type="match status" value="1"/>
</dbReference>